<accession>A0A7R9WZT2</accession>
<feature type="region of interest" description="Disordered" evidence="2">
    <location>
        <begin position="65"/>
        <end position="183"/>
    </location>
</feature>
<gene>
    <name evidence="3" type="ORF">CAUS1442_LOCUS12234</name>
</gene>
<dbReference type="InterPro" id="IPR050611">
    <property type="entry name" value="ABCF"/>
</dbReference>
<sequence length="183" mass="19515">MESIDALAKAVNEFDGGMVLVSHDMRLISQVANEIWICDDKTITKYKGDIQNFKMDMRAQMGIGEEASKLRGDASVKATDKPAKAKPEPKKQAKLEVVAPKPALTEIKEEPKPTPPPAEPKPAVTPEPEKPPADDSTATTSTSATTTASSSTDSTKSSGLAGAFGGSGPKRYIPPHLRRKMAK</sequence>
<feature type="compositionally biased region" description="Basic and acidic residues" evidence="2">
    <location>
        <begin position="66"/>
        <end position="94"/>
    </location>
</feature>
<evidence type="ECO:0000256" key="2">
    <source>
        <dbReference type="SAM" id="MobiDB-lite"/>
    </source>
</evidence>
<dbReference type="InterPro" id="IPR027417">
    <property type="entry name" value="P-loop_NTPase"/>
</dbReference>
<dbReference type="Gene3D" id="3.40.50.300">
    <property type="entry name" value="P-loop containing nucleotide triphosphate hydrolases"/>
    <property type="match status" value="1"/>
</dbReference>
<proteinExistence type="predicted"/>
<reference evidence="3" key="1">
    <citation type="submission" date="2021-01" db="EMBL/GenBank/DDBJ databases">
        <authorList>
            <person name="Corre E."/>
            <person name="Pelletier E."/>
            <person name="Niang G."/>
            <person name="Scheremetjew M."/>
            <person name="Finn R."/>
            <person name="Kale V."/>
            <person name="Holt S."/>
            <person name="Cochrane G."/>
            <person name="Meng A."/>
            <person name="Brown T."/>
            <person name="Cohen L."/>
        </authorList>
    </citation>
    <scope>NUCLEOTIDE SEQUENCE</scope>
    <source>
        <strain evidence="3">CCMP3328</strain>
    </source>
</reference>
<dbReference type="EMBL" id="HBEF01019826">
    <property type="protein sequence ID" value="CAD8340101.1"/>
    <property type="molecule type" value="Transcribed_RNA"/>
</dbReference>
<evidence type="ECO:0000313" key="3">
    <source>
        <dbReference type="EMBL" id="CAD8340101.1"/>
    </source>
</evidence>
<keyword evidence="1" id="KW-0677">Repeat</keyword>
<evidence type="ECO:0000256" key="1">
    <source>
        <dbReference type="ARBA" id="ARBA00022737"/>
    </source>
</evidence>
<feature type="compositionally biased region" description="Pro residues" evidence="2">
    <location>
        <begin position="113"/>
        <end position="125"/>
    </location>
</feature>
<dbReference type="PANTHER" id="PTHR19211">
    <property type="entry name" value="ATP-BINDING TRANSPORT PROTEIN-RELATED"/>
    <property type="match status" value="1"/>
</dbReference>
<dbReference type="PANTHER" id="PTHR19211:SF15">
    <property type="entry name" value="ATP-BINDING CASSETTE SUB-FAMILY F MEMBER 2"/>
    <property type="match status" value="1"/>
</dbReference>
<organism evidence="3">
    <name type="scientific">Craspedostauros australis</name>
    <dbReference type="NCBI Taxonomy" id="1486917"/>
    <lineage>
        <taxon>Eukaryota</taxon>
        <taxon>Sar</taxon>
        <taxon>Stramenopiles</taxon>
        <taxon>Ochrophyta</taxon>
        <taxon>Bacillariophyta</taxon>
        <taxon>Bacillariophyceae</taxon>
        <taxon>Bacillariophycidae</taxon>
        <taxon>Naviculales</taxon>
        <taxon>Naviculaceae</taxon>
        <taxon>Craspedostauros</taxon>
    </lineage>
</organism>
<dbReference type="AlphaFoldDB" id="A0A7R9WZT2"/>
<dbReference type="GO" id="GO:0005524">
    <property type="term" value="F:ATP binding"/>
    <property type="evidence" value="ECO:0007669"/>
    <property type="project" value="TreeGrafter"/>
</dbReference>
<evidence type="ECO:0008006" key="4">
    <source>
        <dbReference type="Google" id="ProtNLM"/>
    </source>
</evidence>
<protein>
    <recommendedName>
        <fullName evidence="4">ABC transporter domain-containing protein</fullName>
    </recommendedName>
</protein>
<feature type="compositionally biased region" description="Low complexity" evidence="2">
    <location>
        <begin position="134"/>
        <end position="161"/>
    </location>
</feature>
<name>A0A7R9WZT2_9STRA</name>